<evidence type="ECO:0000313" key="2">
    <source>
        <dbReference type="EMBL" id="ESK83503.1"/>
    </source>
</evidence>
<organism evidence="2 3">
    <name type="scientific">Moniliophthora roreri (strain MCA 2997)</name>
    <name type="common">Cocoa frosty pod rot fungus</name>
    <name type="synonym">Crinipellis roreri</name>
    <dbReference type="NCBI Taxonomy" id="1381753"/>
    <lineage>
        <taxon>Eukaryota</taxon>
        <taxon>Fungi</taxon>
        <taxon>Dikarya</taxon>
        <taxon>Basidiomycota</taxon>
        <taxon>Agaricomycotina</taxon>
        <taxon>Agaricomycetes</taxon>
        <taxon>Agaricomycetidae</taxon>
        <taxon>Agaricales</taxon>
        <taxon>Marasmiineae</taxon>
        <taxon>Marasmiaceae</taxon>
        <taxon>Moniliophthora</taxon>
    </lineage>
</organism>
<name>V2W9M3_MONRO</name>
<dbReference type="GO" id="GO:0016787">
    <property type="term" value="F:hydrolase activity"/>
    <property type="evidence" value="ECO:0007669"/>
    <property type="project" value="UniProtKB-KW"/>
</dbReference>
<accession>V2W9M3</accession>
<dbReference type="EMBL" id="AWSO01001528">
    <property type="protein sequence ID" value="ESK83503.1"/>
    <property type="molecule type" value="Genomic_DNA"/>
</dbReference>
<evidence type="ECO:0000256" key="1">
    <source>
        <dbReference type="SAM" id="MobiDB-lite"/>
    </source>
</evidence>
<comment type="caution">
    <text evidence="2">The sequence shown here is derived from an EMBL/GenBank/DDBJ whole genome shotgun (WGS) entry which is preliminary data.</text>
</comment>
<dbReference type="OrthoDB" id="10261556at2759"/>
<feature type="compositionally biased region" description="Basic residues" evidence="1">
    <location>
        <begin position="58"/>
        <end position="69"/>
    </location>
</feature>
<reference evidence="2 3" key="1">
    <citation type="journal article" date="2014" name="BMC Genomics">
        <title>Genome and secretome analysis of the hemibiotrophic fungal pathogen, Moniliophthora roreri, which causes frosty pod rot disease of cacao: mechanisms of the biotrophic and necrotrophic phases.</title>
        <authorList>
            <person name="Meinhardt L.W."/>
            <person name="Costa G.G.L."/>
            <person name="Thomazella D.P.T."/>
            <person name="Teixeira P.J.P.L."/>
            <person name="Carazzolle M.F."/>
            <person name="Schuster S.C."/>
            <person name="Carlson J.E."/>
            <person name="Guiltinan M.J."/>
            <person name="Mieczkowski P."/>
            <person name="Farmer A."/>
            <person name="Ramaraj T."/>
            <person name="Crozier J."/>
            <person name="Davis R.E."/>
            <person name="Shao J."/>
            <person name="Melnick R.L."/>
            <person name="Pereira G.A.G."/>
            <person name="Bailey B.A."/>
        </authorList>
    </citation>
    <scope>NUCLEOTIDE SEQUENCE [LARGE SCALE GENOMIC DNA]</scope>
    <source>
        <strain evidence="2 3">MCA 2997</strain>
    </source>
</reference>
<feature type="region of interest" description="Disordered" evidence="1">
    <location>
        <begin position="46"/>
        <end position="77"/>
    </location>
</feature>
<dbReference type="Proteomes" id="UP000017559">
    <property type="component" value="Unassembled WGS sequence"/>
</dbReference>
<keyword evidence="3" id="KW-1185">Reference proteome</keyword>
<keyword evidence="2" id="KW-0378">Hydrolase</keyword>
<dbReference type="STRING" id="1381753.V2W9M3"/>
<proteinExistence type="predicted"/>
<evidence type="ECO:0000313" key="3">
    <source>
        <dbReference type="Proteomes" id="UP000017559"/>
    </source>
</evidence>
<sequence>MVSCNLPNIELVVQWKLPGSISFFVQRAGHVVLLVEPTAYYVNTEQTASSPEAQTKGKLWKKKSRKAKKKQDLEVKD</sequence>
<protein>
    <submittedName>
        <fullName evidence="2">P-loopcontaining nucleoside triphosphate hydrolase protein</fullName>
    </submittedName>
</protein>
<dbReference type="AlphaFoldDB" id="V2W9M3"/>
<gene>
    <name evidence="2" type="ORF">Moror_4866</name>
</gene>
<dbReference type="KEGG" id="mrr:Moror_4866"/>
<dbReference type="HOGENOM" id="CLU_2638627_0_0_1"/>